<feature type="domain" description="Outer membrane protein beta-barrel" evidence="3">
    <location>
        <begin position="11"/>
        <end position="161"/>
    </location>
</feature>
<evidence type="ECO:0000313" key="5">
    <source>
        <dbReference type="Proteomes" id="UP000431269"/>
    </source>
</evidence>
<sequence length="182" mass="19183">MSIRGPLAISASLLAIAAGSPAAAQNFYVGAGVETSVESELSALGTDYSNDLTMGSVLGGVRFNHSNFFFGAEGETSLFTEYDSDWSTASELDRVSRLRAIGGYDFGAFSAFGAVGGVWTEGELAGPGLADSADGTTWGVGGEYSINDRWDARLEYIHDEAEFDGGYEWQNSSVRAAAIVKF</sequence>
<dbReference type="RefSeq" id="WP_158764351.1">
    <property type="nucleotide sequence ID" value="NZ_CP047045.1"/>
</dbReference>
<accession>A0A6I6ML25</accession>
<evidence type="ECO:0000259" key="3">
    <source>
        <dbReference type="Pfam" id="PF13505"/>
    </source>
</evidence>
<keyword evidence="5" id="KW-1185">Reference proteome</keyword>
<dbReference type="Gene3D" id="2.40.160.20">
    <property type="match status" value="1"/>
</dbReference>
<dbReference type="AlphaFoldDB" id="A0A6I6ML25"/>
<evidence type="ECO:0000313" key="4">
    <source>
        <dbReference type="EMBL" id="QGZ93347.1"/>
    </source>
</evidence>
<organism evidence="4 5">
    <name type="scientific">Terricaulis silvestris</name>
    <dbReference type="NCBI Taxonomy" id="2686094"/>
    <lineage>
        <taxon>Bacteria</taxon>
        <taxon>Pseudomonadati</taxon>
        <taxon>Pseudomonadota</taxon>
        <taxon>Alphaproteobacteria</taxon>
        <taxon>Caulobacterales</taxon>
        <taxon>Caulobacteraceae</taxon>
        <taxon>Terricaulis</taxon>
    </lineage>
</organism>
<protein>
    <recommendedName>
        <fullName evidence="3">Outer membrane protein beta-barrel domain-containing protein</fullName>
    </recommendedName>
</protein>
<dbReference type="EMBL" id="CP047045">
    <property type="protein sequence ID" value="QGZ93347.1"/>
    <property type="molecule type" value="Genomic_DNA"/>
</dbReference>
<evidence type="ECO:0000256" key="1">
    <source>
        <dbReference type="ARBA" id="ARBA00022729"/>
    </source>
</evidence>
<gene>
    <name evidence="4" type="ORF">DSM104635_00157</name>
</gene>
<dbReference type="SUPFAM" id="SSF56925">
    <property type="entry name" value="OMPA-like"/>
    <property type="match status" value="1"/>
</dbReference>
<feature type="signal peptide" evidence="2">
    <location>
        <begin position="1"/>
        <end position="24"/>
    </location>
</feature>
<keyword evidence="1 2" id="KW-0732">Signal</keyword>
<dbReference type="InterPro" id="IPR011250">
    <property type="entry name" value="OMP/PagP_B-barrel"/>
</dbReference>
<dbReference type="KEGG" id="tsv:DSM104635_00157"/>
<dbReference type="Proteomes" id="UP000431269">
    <property type="component" value="Chromosome"/>
</dbReference>
<dbReference type="Pfam" id="PF13505">
    <property type="entry name" value="OMP_b-brl"/>
    <property type="match status" value="1"/>
</dbReference>
<reference evidence="5" key="1">
    <citation type="submission" date="2019-12" db="EMBL/GenBank/DDBJ databases">
        <title>Complete genome of Terracaulis silvestris 0127_4.</title>
        <authorList>
            <person name="Vieira S."/>
            <person name="Riedel T."/>
            <person name="Sproer C."/>
            <person name="Pascual J."/>
            <person name="Boedeker C."/>
            <person name="Overmann J."/>
        </authorList>
    </citation>
    <scope>NUCLEOTIDE SEQUENCE [LARGE SCALE GENOMIC DNA]</scope>
    <source>
        <strain evidence="5">0127_4</strain>
    </source>
</reference>
<evidence type="ECO:0000256" key="2">
    <source>
        <dbReference type="SAM" id="SignalP"/>
    </source>
</evidence>
<dbReference type="InterPro" id="IPR027385">
    <property type="entry name" value="Beta-barrel_OMP"/>
</dbReference>
<name>A0A6I6ML25_9CAUL</name>
<proteinExistence type="predicted"/>
<feature type="chain" id="PRO_5026110119" description="Outer membrane protein beta-barrel domain-containing protein" evidence="2">
    <location>
        <begin position="25"/>
        <end position="182"/>
    </location>
</feature>